<keyword evidence="1" id="KW-0732">Signal</keyword>
<gene>
    <name evidence="2" type="ORF">CW362_03055</name>
</gene>
<evidence type="ECO:0000256" key="1">
    <source>
        <dbReference type="SAM" id="SignalP"/>
    </source>
</evidence>
<name>A0A2I0SXI0_9ACTN</name>
<accession>A0A2I0SXI0</accession>
<sequence>MGPVQVTAMFKKSLAATAAVAVIGGVPVLTAAPASADPSCITSANATVNTARQKVTVKVTSNPCGRQVRAWAECVNESGGTFQKTSGYISGTGSVTADCGFAYVNRKGHEVNVPGQGWTRYVY</sequence>
<evidence type="ECO:0000313" key="2">
    <source>
        <dbReference type="EMBL" id="PKT74600.1"/>
    </source>
</evidence>
<dbReference type="OrthoDB" id="4287573at2"/>
<dbReference type="Proteomes" id="UP000236178">
    <property type="component" value="Unassembled WGS sequence"/>
</dbReference>
<dbReference type="EMBL" id="PJOS01000003">
    <property type="protein sequence ID" value="PKT74600.1"/>
    <property type="molecule type" value="Genomic_DNA"/>
</dbReference>
<proteinExistence type="predicted"/>
<evidence type="ECO:0000313" key="3">
    <source>
        <dbReference type="Proteomes" id="UP000236178"/>
    </source>
</evidence>
<keyword evidence="3" id="KW-1185">Reference proteome</keyword>
<feature type="chain" id="PRO_5038858608" evidence="1">
    <location>
        <begin position="32"/>
        <end position="123"/>
    </location>
</feature>
<feature type="signal peptide" evidence="1">
    <location>
        <begin position="1"/>
        <end position="31"/>
    </location>
</feature>
<dbReference type="AlphaFoldDB" id="A0A2I0SXI0"/>
<comment type="caution">
    <text evidence="2">The sequence shown here is derived from an EMBL/GenBank/DDBJ whole genome shotgun (WGS) entry which is preliminary data.</text>
</comment>
<reference evidence="2 3" key="1">
    <citation type="submission" date="2017-12" db="EMBL/GenBank/DDBJ databases">
        <title>Streptomyces populusis sp. nov., a novel endophytic actinobacterium isolated from stems of Populus adenopoda Maxim.</title>
        <authorList>
            <person name="Wang Z."/>
        </authorList>
    </citation>
    <scope>NUCLEOTIDE SEQUENCE [LARGE SCALE GENOMIC DNA]</scope>
    <source>
        <strain evidence="2 3">A249</strain>
    </source>
</reference>
<protein>
    <submittedName>
        <fullName evidence="2">Uncharacterized protein</fullName>
    </submittedName>
</protein>
<organism evidence="2 3">
    <name type="scientific">Streptomyces populi</name>
    <dbReference type="NCBI Taxonomy" id="2058924"/>
    <lineage>
        <taxon>Bacteria</taxon>
        <taxon>Bacillati</taxon>
        <taxon>Actinomycetota</taxon>
        <taxon>Actinomycetes</taxon>
        <taxon>Kitasatosporales</taxon>
        <taxon>Streptomycetaceae</taxon>
        <taxon>Streptomyces</taxon>
    </lineage>
</organism>